<dbReference type="InterPro" id="IPR004517">
    <property type="entry name" value="HisZ"/>
</dbReference>
<dbReference type="InterPro" id="IPR041715">
    <property type="entry name" value="HisRS-like_core"/>
</dbReference>
<evidence type="ECO:0000313" key="13">
    <source>
        <dbReference type="Proteomes" id="UP000260812"/>
    </source>
</evidence>
<dbReference type="GO" id="GO:0006427">
    <property type="term" value="P:histidyl-tRNA aminoacylation"/>
    <property type="evidence" value="ECO:0007669"/>
    <property type="project" value="TreeGrafter"/>
</dbReference>
<dbReference type="UniPathway" id="UPA00031">
    <property type="reaction ID" value="UER00006"/>
</dbReference>
<accession>A0A3E3I1Y3</accession>
<organism evidence="12 13">
    <name type="scientific">Eisenbergiella massiliensis</name>
    <dbReference type="NCBI Taxonomy" id="1720294"/>
    <lineage>
        <taxon>Bacteria</taxon>
        <taxon>Bacillati</taxon>
        <taxon>Bacillota</taxon>
        <taxon>Clostridia</taxon>
        <taxon>Lachnospirales</taxon>
        <taxon>Lachnospiraceae</taxon>
        <taxon>Eisenbergiella</taxon>
    </lineage>
</organism>
<feature type="binding site" evidence="10">
    <location>
        <position position="129"/>
    </location>
    <ligand>
        <name>L-histidine</name>
        <dbReference type="ChEBI" id="CHEBI:57595"/>
    </ligand>
</feature>
<comment type="function">
    <text evidence="8 9">Required for the first step of histidine biosynthesis. May allow the feedback regulation of ATP phosphoribosyltransferase activity by histidine.</text>
</comment>
<evidence type="ECO:0000256" key="10">
    <source>
        <dbReference type="PIRSR" id="PIRSR001549-1"/>
    </source>
</evidence>
<comment type="subcellular location">
    <subcellularLocation>
        <location evidence="1 9">Cytoplasm</location>
    </subcellularLocation>
</comment>
<dbReference type="PIRSF" id="PIRSF001549">
    <property type="entry name" value="His-tRNA_synth"/>
    <property type="match status" value="1"/>
</dbReference>
<comment type="pathway">
    <text evidence="2 9">Amino-acid biosynthesis; L-histidine biosynthesis; L-histidine from 5-phospho-alpha-D-ribose 1-diphosphate: step 1/9.</text>
</comment>
<dbReference type="SUPFAM" id="SSF55681">
    <property type="entry name" value="Class II aaRS and biotin synthetases"/>
    <property type="match status" value="1"/>
</dbReference>
<comment type="subunit">
    <text evidence="9">Heteromultimer composed of HisG and HisZ subunits.</text>
</comment>
<feature type="binding site" evidence="10">
    <location>
        <begin position="81"/>
        <end position="83"/>
    </location>
    <ligand>
        <name>L-histidine</name>
        <dbReference type="ChEBI" id="CHEBI:57595"/>
    </ligand>
</feature>
<evidence type="ECO:0000256" key="1">
    <source>
        <dbReference type="ARBA" id="ARBA00004496"/>
    </source>
</evidence>
<dbReference type="PANTHER" id="PTHR43707:SF6">
    <property type="entry name" value="ATP PHOSPHORIBOSYLTRANSFERASE REGULATORY SUBUNIT"/>
    <property type="match status" value="1"/>
</dbReference>
<dbReference type="GO" id="GO:0005737">
    <property type="term" value="C:cytoplasm"/>
    <property type="evidence" value="ECO:0007669"/>
    <property type="project" value="UniProtKB-SubCell"/>
</dbReference>
<name>A0A3E3I1Y3_9FIRM</name>
<dbReference type="PROSITE" id="PS50862">
    <property type="entry name" value="AA_TRNA_LIGASE_II"/>
    <property type="match status" value="1"/>
</dbReference>
<dbReference type="RefSeq" id="WP_117544977.1">
    <property type="nucleotide sequence ID" value="NZ_JBKUNB010000003.1"/>
</dbReference>
<feature type="binding site" evidence="10">
    <location>
        <position position="125"/>
    </location>
    <ligand>
        <name>L-histidine</name>
        <dbReference type="ChEBI" id="CHEBI:57595"/>
    </ligand>
</feature>
<feature type="domain" description="Aminoacyl-transfer RNA synthetases class-II family profile" evidence="11">
    <location>
        <begin position="18"/>
        <end position="415"/>
    </location>
</feature>
<comment type="similarity">
    <text evidence="3 9">Belongs to the class-II aminoacyl-tRNA synthetase family. HisZ subfamily.</text>
</comment>
<dbReference type="EMBL" id="QVLV01000011">
    <property type="protein sequence ID" value="RGE58568.1"/>
    <property type="molecule type" value="Genomic_DNA"/>
</dbReference>
<sequence>MSKPLVHTPEGVRDIYGEEYVRKLLVEEKLHHTLRSFGYQDIQTPTFEFFDVFSREIGTTPSRELYKFFDKEGNTLVLRPDFTPSMARCAAKYFMDEKLPIRFSYLGNTFTNTSSLQGKLKEVTQLGAELIQEPSVQADGEMIAMVVEALKASGLEDFQVSIGEVEYFKGICSQAGLDEETENELRDFISSKNFFGAQELLEQKAVRRDYCEILLKVNDLFGSAEALQQARELVNNERSLQAVERLEELYQVLCEYGVEKYVSFDLGLLSKYRYYTGVIFKAYTYGVGDAVAKGGRYNSLLKYFGKDAPAIGFVIVVDDLLEALSRQKRKPQPAAEGILIIYEEGRFRDALEKAAVLRADGVPTELIPASVASRTAQDSAFADRIRIYREKARAHMQKAFYYLPSEGGCAEEILD</sequence>
<dbReference type="InterPro" id="IPR004516">
    <property type="entry name" value="HisRS/HisZ"/>
</dbReference>
<dbReference type="GO" id="GO:0140096">
    <property type="term" value="F:catalytic activity, acting on a protein"/>
    <property type="evidence" value="ECO:0007669"/>
    <property type="project" value="UniProtKB-ARBA"/>
</dbReference>
<evidence type="ECO:0000256" key="5">
    <source>
        <dbReference type="ARBA" id="ARBA00022490"/>
    </source>
</evidence>
<dbReference type="GO" id="GO:0000105">
    <property type="term" value="P:L-histidine biosynthetic process"/>
    <property type="evidence" value="ECO:0007669"/>
    <property type="project" value="UniProtKB-UniRule"/>
</dbReference>
<dbReference type="NCBIfam" id="TIGR00443">
    <property type="entry name" value="hisZ_biosyn_reg"/>
    <property type="match status" value="1"/>
</dbReference>
<dbReference type="Pfam" id="PF13393">
    <property type="entry name" value="tRNA-synt_His"/>
    <property type="match status" value="1"/>
</dbReference>
<dbReference type="GeneID" id="97988498"/>
<dbReference type="HAMAP" id="MF_00125">
    <property type="entry name" value="HisZ"/>
    <property type="match status" value="1"/>
</dbReference>
<evidence type="ECO:0000256" key="7">
    <source>
        <dbReference type="ARBA" id="ARBA00023102"/>
    </source>
</evidence>
<feature type="binding site" evidence="10">
    <location>
        <begin position="274"/>
        <end position="275"/>
    </location>
    <ligand>
        <name>L-histidine</name>
        <dbReference type="ChEBI" id="CHEBI:57595"/>
    </ligand>
</feature>
<dbReference type="CDD" id="cd00773">
    <property type="entry name" value="HisRS-like_core"/>
    <property type="match status" value="1"/>
</dbReference>
<gene>
    <name evidence="9 12" type="primary">hisZ</name>
    <name evidence="12" type="ORF">DXC51_16885</name>
</gene>
<reference evidence="12" key="1">
    <citation type="submission" date="2018-08" db="EMBL/GenBank/DDBJ databases">
        <title>A genome reference for cultivated species of the human gut microbiota.</title>
        <authorList>
            <person name="Zou Y."/>
            <person name="Xue W."/>
            <person name="Luo G."/>
        </authorList>
    </citation>
    <scope>NUCLEOTIDE SEQUENCE [LARGE SCALE GENOMIC DNA]</scope>
    <source>
        <strain evidence="12">TF05-5AC</strain>
    </source>
</reference>
<evidence type="ECO:0000256" key="8">
    <source>
        <dbReference type="ARBA" id="ARBA00025246"/>
    </source>
</evidence>
<protein>
    <recommendedName>
        <fullName evidence="4 9">ATP phosphoribosyltransferase regulatory subunit</fullName>
    </recommendedName>
</protein>
<evidence type="ECO:0000313" key="12">
    <source>
        <dbReference type="EMBL" id="RGE58568.1"/>
    </source>
</evidence>
<keyword evidence="12" id="KW-0808">Transferase</keyword>
<dbReference type="InterPro" id="IPR045864">
    <property type="entry name" value="aa-tRNA-synth_II/BPL/LPL"/>
</dbReference>
<dbReference type="GO" id="GO:0016757">
    <property type="term" value="F:glycosyltransferase activity"/>
    <property type="evidence" value="ECO:0007669"/>
    <property type="project" value="UniProtKB-KW"/>
</dbReference>
<keyword evidence="12" id="KW-0328">Glycosyltransferase</keyword>
<keyword evidence="13" id="KW-1185">Reference proteome</keyword>
<keyword evidence="7 9" id="KW-0368">Histidine biosynthesis</keyword>
<evidence type="ECO:0000256" key="2">
    <source>
        <dbReference type="ARBA" id="ARBA00004667"/>
    </source>
</evidence>
<dbReference type="GO" id="GO:0004821">
    <property type="term" value="F:histidine-tRNA ligase activity"/>
    <property type="evidence" value="ECO:0007669"/>
    <property type="project" value="TreeGrafter"/>
</dbReference>
<keyword evidence="6 9" id="KW-0028">Amino-acid biosynthesis</keyword>
<dbReference type="AlphaFoldDB" id="A0A3E3I1Y3"/>
<dbReference type="PANTHER" id="PTHR43707">
    <property type="entry name" value="HISTIDYL-TRNA SYNTHETASE"/>
    <property type="match status" value="1"/>
</dbReference>
<dbReference type="Gene3D" id="3.30.930.10">
    <property type="entry name" value="Bira Bifunctional Protein, Domain 2"/>
    <property type="match status" value="1"/>
</dbReference>
<comment type="caution">
    <text evidence="12">The sequence shown here is derived from an EMBL/GenBank/DDBJ whole genome shotgun (WGS) entry which is preliminary data.</text>
</comment>
<comment type="miscellaneous">
    <text evidence="9">This function is generally fulfilled by the C-terminal part of HisG, which is missing in some bacteria such as this one.</text>
</comment>
<evidence type="ECO:0000256" key="9">
    <source>
        <dbReference type="HAMAP-Rule" id="MF_00125"/>
    </source>
</evidence>
<evidence type="ECO:0000256" key="4">
    <source>
        <dbReference type="ARBA" id="ARBA00020397"/>
    </source>
</evidence>
<dbReference type="InterPro" id="IPR006195">
    <property type="entry name" value="aa-tRNA-synth_II"/>
</dbReference>
<evidence type="ECO:0000256" key="6">
    <source>
        <dbReference type="ARBA" id="ARBA00022605"/>
    </source>
</evidence>
<proteinExistence type="inferred from homology"/>
<dbReference type="Proteomes" id="UP000260812">
    <property type="component" value="Unassembled WGS sequence"/>
</dbReference>
<keyword evidence="5 9" id="KW-0963">Cytoplasm</keyword>
<evidence type="ECO:0000259" key="11">
    <source>
        <dbReference type="PROSITE" id="PS50862"/>
    </source>
</evidence>
<evidence type="ECO:0000256" key="3">
    <source>
        <dbReference type="ARBA" id="ARBA00005539"/>
    </source>
</evidence>